<proteinExistence type="predicted"/>
<comment type="caution">
    <text evidence="1">The sequence shown here is derived from an EMBL/GenBank/DDBJ whole genome shotgun (WGS) entry which is preliminary data.</text>
</comment>
<protein>
    <submittedName>
        <fullName evidence="1">Uncharacterized protein</fullName>
    </submittedName>
</protein>
<gene>
    <name evidence="1" type="ORF">H8744_13540</name>
</gene>
<reference evidence="1" key="1">
    <citation type="submission" date="2020-08" db="EMBL/GenBank/DDBJ databases">
        <title>Genome public.</title>
        <authorList>
            <person name="Liu C."/>
            <person name="Sun Q."/>
        </authorList>
    </citation>
    <scope>NUCLEOTIDE SEQUENCE</scope>
    <source>
        <strain evidence="1">N12</strain>
    </source>
</reference>
<dbReference type="Proteomes" id="UP000651085">
    <property type="component" value="Unassembled WGS sequence"/>
</dbReference>
<keyword evidence="2" id="KW-1185">Reference proteome</keyword>
<evidence type="ECO:0000313" key="1">
    <source>
        <dbReference type="EMBL" id="MBC8594250.1"/>
    </source>
</evidence>
<name>A0A926F9E3_9BACT</name>
<organism evidence="1 2">
    <name type="scientific">Jilunia laotingensis</name>
    <dbReference type="NCBI Taxonomy" id="2763675"/>
    <lineage>
        <taxon>Bacteria</taxon>
        <taxon>Pseudomonadati</taxon>
        <taxon>Bacteroidota</taxon>
        <taxon>Bacteroidia</taxon>
        <taxon>Bacteroidales</taxon>
        <taxon>Bacteroidaceae</taxon>
        <taxon>Jilunia</taxon>
    </lineage>
</organism>
<dbReference type="RefSeq" id="WP_262435349.1">
    <property type="nucleotide sequence ID" value="NZ_JACRTF010000001.1"/>
</dbReference>
<dbReference type="AlphaFoldDB" id="A0A926F9E3"/>
<accession>A0A926F9E3</accession>
<sequence length="90" mass="9990">MSDIALIFSLQTVTITAKNSVCVNKDAHIFLLSGISLKAVKSEVIFSYRNNPHGQLSYTRISLANGVSQLEVYSANPFEVYLQNRPSRLT</sequence>
<dbReference type="EMBL" id="JACRTF010000001">
    <property type="protein sequence ID" value="MBC8594250.1"/>
    <property type="molecule type" value="Genomic_DNA"/>
</dbReference>
<evidence type="ECO:0000313" key="2">
    <source>
        <dbReference type="Proteomes" id="UP000651085"/>
    </source>
</evidence>